<evidence type="ECO:0000313" key="10">
    <source>
        <dbReference type="EMBL" id="CAI5447704.1"/>
    </source>
</evidence>
<feature type="domain" description="Proliferating cell nuclear antigen PCNA C-terminal" evidence="9">
    <location>
        <begin position="128"/>
        <end position="253"/>
    </location>
</feature>
<evidence type="ECO:0000256" key="4">
    <source>
        <dbReference type="ARBA" id="ARBA00023125"/>
    </source>
</evidence>
<dbReference type="GO" id="GO:0006275">
    <property type="term" value="P:regulation of DNA replication"/>
    <property type="evidence" value="ECO:0007669"/>
    <property type="project" value="InterPro"/>
</dbReference>
<keyword evidence="5 6" id="KW-0539">Nucleus</keyword>
<dbReference type="CDD" id="cd00577">
    <property type="entry name" value="PCNA"/>
    <property type="match status" value="1"/>
</dbReference>
<dbReference type="NCBIfam" id="TIGR00590">
    <property type="entry name" value="pcna"/>
    <property type="match status" value="1"/>
</dbReference>
<evidence type="ECO:0000259" key="9">
    <source>
        <dbReference type="Pfam" id="PF02747"/>
    </source>
</evidence>
<dbReference type="GO" id="GO:0030337">
    <property type="term" value="F:DNA polymerase processivity factor activity"/>
    <property type="evidence" value="ECO:0007669"/>
    <property type="project" value="InterPro"/>
</dbReference>
<dbReference type="GO" id="GO:0003677">
    <property type="term" value="F:DNA binding"/>
    <property type="evidence" value="ECO:0007669"/>
    <property type="project" value="UniProtKB-KW"/>
</dbReference>
<dbReference type="InterPro" id="IPR000730">
    <property type="entry name" value="Pr_cel_nuc_antig"/>
</dbReference>
<dbReference type="HAMAP" id="MF_00317">
    <property type="entry name" value="DNApol_clamp_arch"/>
    <property type="match status" value="1"/>
</dbReference>
<name>A0A9P1INU2_9PELO</name>
<feature type="domain" description="Proliferating cell nuclear antigen PCNA N-terminal" evidence="8">
    <location>
        <begin position="1"/>
        <end position="123"/>
    </location>
</feature>
<gene>
    <name evidence="10" type="ORF">CAMP_LOCUS10341</name>
</gene>
<accession>A0A9P1INU2</accession>
<dbReference type="InterPro" id="IPR046938">
    <property type="entry name" value="DNA_clamp_sf"/>
</dbReference>
<dbReference type="FunFam" id="3.10.150.10:FF:000006">
    <property type="entry name" value="Proliferating cell nuclear antigen"/>
    <property type="match status" value="1"/>
</dbReference>
<dbReference type="Proteomes" id="UP001152747">
    <property type="component" value="Unassembled WGS sequence"/>
</dbReference>
<dbReference type="GO" id="GO:0043626">
    <property type="term" value="C:PCNA complex"/>
    <property type="evidence" value="ECO:0007669"/>
    <property type="project" value="TreeGrafter"/>
</dbReference>
<evidence type="ECO:0000256" key="1">
    <source>
        <dbReference type="ARBA" id="ARBA00004123"/>
    </source>
</evidence>
<evidence type="ECO:0000256" key="5">
    <source>
        <dbReference type="ARBA" id="ARBA00023242"/>
    </source>
</evidence>
<dbReference type="InterPro" id="IPR022649">
    <property type="entry name" value="Pr_cel_nuc_antig_C"/>
</dbReference>
<comment type="subcellular location">
    <subcellularLocation>
        <location evidence="1 6">Nucleus</location>
    </subcellularLocation>
</comment>
<dbReference type="PANTHER" id="PTHR11352">
    <property type="entry name" value="PROLIFERATING CELL NUCLEAR ANTIGEN"/>
    <property type="match status" value="1"/>
</dbReference>
<dbReference type="PANTHER" id="PTHR11352:SF0">
    <property type="entry name" value="PROLIFERATING CELL NUCLEAR ANTIGEN"/>
    <property type="match status" value="1"/>
</dbReference>
<dbReference type="EMBL" id="CANHGI010000004">
    <property type="protein sequence ID" value="CAI5447704.1"/>
    <property type="molecule type" value="Genomic_DNA"/>
</dbReference>
<keyword evidence="3 7" id="KW-0235">DNA replication</keyword>
<dbReference type="InterPro" id="IPR022659">
    <property type="entry name" value="Pr_cel_nuc_antig_CS"/>
</dbReference>
<dbReference type="AlphaFoldDB" id="A0A9P1INU2"/>
<dbReference type="GO" id="GO:0006272">
    <property type="term" value="P:leading strand elongation"/>
    <property type="evidence" value="ECO:0007669"/>
    <property type="project" value="TreeGrafter"/>
</dbReference>
<keyword evidence="4 7" id="KW-0238">DNA-binding</keyword>
<evidence type="ECO:0000313" key="11">
    <source>
        <dbReference type="Proteomes" id="UP001152747"/>
    </source>
</evidence>
<comment type="caution">
    <text evidence="10">The sequence shown here is derived from an EMBL/GenBank/DDBJ whole genome shotgun (WGS) entry which is preliminary data.</text>
</comment>
<evidence type="ECO:0000256" key="3">
    <source>
        <dbReference type="ARBA" id="ARBA00022705"/>
    </source>
</evidence>
<evidence type="ECO:0000256" key="7">
    <source>
        <dbReference type="RuleBase" id="RU003671"/>
    </source>
</evidence>
<dbReference type="GO" id="GO:0019985">
    <property type="term" value="P:translesion synthesis"/>
    <property type="evidence" value="ECO:0007669"/>
    <property type="project" value="TreeGrafter"/>
</dbReference>
<evidence type="ECO:0000259" key="8">
    <source>
        <dbReference type="Pfam" id="PF00705"/>
    </source>
</evidence>
<evidence type="ECO:0000256" key="2">
    <source>
        <dbReference type="ARBA" id="ARBA00010462"/>
    </source>
</evidence>
<dbReference type="PROSITE" id="PS01251">
    <property type="entry name" value="PCNA_1"/>
    <property type="match status" value="1"/>
</dbReference>
<comment type="similarity">
    <text evidence="2 7">Belongs to the PCNA family.</text>
</comment>
<dbReference type="Gene3D" id="3.70.10.10">
    <property type="match status" value="1"/>
</dbReference>
<dbReference type="OrthoDB" id="534348at2759"/>
<dbReference type="SUPFAM" id="SSF55979">
    <property type="entry name" value="DNA clamp"/>
    <property type="match status" value="2"/>
</dbReference>
<dbReference type="PRINTS" id="PR00339">
    <property type="entry name" value="PCNACYCLIN"/>
</dbReference>
<protein>
    <recommendedName>
        <fullName evidence="6">DNA sliding clamp PCNA</fullName>
    </recommendedName>
</protein>
<proteinExistence type="inferred from homology"/>
<dbReference type="InterPro" id="IPR022648">
    <property type="entry name" value="Pr_cel_nuc_antig_N"/>
</dbReference>
<dbReference type="GO" id="GO:0006298">
    <property type="term" value="P:mismatch repair"/>
    <property type="evidence" value="ECO:0007669"/>
    <property type="project" value="TreeGrafter"/>
</dbReference>
<evidence type="ECO:0000256" key="6">
    <source>
        <dbReference type="RuleBase" id="RU000641"/>
    </source>
</evidence>
<keyword evidence="11" id="KW-1185">Reference proteome</keyword>
<comment type="function">
    <text evidence="6">This protein is an auxiliary protein of DNA polymerase delta and is involved in the control of eukaryotic DNA replication by increasing the polymerase's processivity during elongation of the leading strand.</text>
</comment>
<dbReference type="Pfam" id="PF02747">
    <property type="entry name" value="PCNA_C"/>
    <property type="match status" value="1"/>
</dbReference>
<organism evidence="10 11">
    <name type="scientific">Caenorhabditis angaria</name>
    <dbReference type="NCBI Taxonomy" id="860376"/>
    <lineage>
        <taxon>Eukaryota</taxon>
        <taxon>Metazoa</taxon>
        <taxon>Ecdysozoa</taxon>
        <taxon>Nematoda</taxon>
        <taxon>Chromadorea</taxon>
        <taxon>Rhabditida</taxon>
        <taxon>Rhabditina</taxon>
        <taxon>Rhabditomorpha</taxon>
        <taxon>Rhabditoidea</taxon>
        <taxon>Rhabditidae</taxon>
        <taxon>Peloderinae</taxon>
        <taxon>Caenorhabditis</taxon>
    </lineage>
</organism>
<sequence length="262" mass="29405">MFEAKLANAGLLKKIVESIKDLVTDAPFDCSETSMSLQAMDSSHVAFVCLKLNARFFDTYRCDRPINLGLSLANMSKYLKQVSNDDTCMLKYDEKKSEQIGFIFDGRNSKETEWTLKLMNIDSVAWQIPNEEYSVVCEMPAAEFQKACKELTTFSDTMNIKATRTAITFTGKGDIGSSVVTYSPSSSTDDENDAISLEVKHPVNVNFSIKYMNQFTKATTLGDRVRLWLSNDAPGIVEYPIENNGFLKFHLAPQICDDDNLD</sequence>
<reference evidence="10" key="1">
    <citation type="submission" date="2022-11" db="EMBL/GenBank/DDBJ databases">
        <authorList>
            <person name="Kikuchi T."/>
        </authorList>
    </citation>
    <scope>NUCLEOTIDE SEQUENCE</scope>
    <source>
        <strain evidence="10">PS1010</strain>
    </source>
</reference>
<dbReference type="Pfam" id="PF00705">
    <property type="entry name" value="PCNA_N"/>
    <property type="match status" value="1"/>
</dbReference>